<protein>
    <submittedName>
        <fullName evidence="2">Uncharacterized protein</fullName>
    </submittedName>
</protein>
<organism evidence="2 3">
    <name type="scientific">Lyophyllum shimeji</name>
    <name type="common">Hon-shimeji</name>
    <name type="synonym">Tricholoma shimeji</name>
    <dbReference type="NCBI Taxonomy" id="47721"/>
    <lineage>
        <taxon>Eukaryota</taxon>
        <taxon>Fungi</taxon>
        <taxon>Dikarya</taxon>
        <taxon>Basidiomycota</taxon>
        <taxon>Agaricomycotina</taxon>
        <taxon>Agaricomycetes</taxon>
        <taxon>Agaricomycetidae</taxon>
        <taxon>Agaricales</taxon>
        <taxon>Tricholomatineae</taxon>
        <taxon>Lyophyllaceae</taxon>
        <taxon>Lyophyllum</taxon>
    </lineage>
</organism>
<dbReference type="EMBL" id="BRPK01000014">
    <property type="protein sequence ID" value="GLB43720.1"/>
    <property type="molecule type" value="Genomic_DNA"/>
</dbReference>
<dbReference type="Proteomes" id="UP001063166">
    <property type="component" value="Unassembled WGS sequence"/>
</dbReference>
<feature type="compositionally biased region" description="Basic residues" evidence="1">
    <location>
        <begin position="181"/>
        <end position="196"/>
    </location>
</feature>
<comment type="caution">
    <text evidence="2">The sequence shown here is derived from an EMBL/GenBank/DDBJ whole genome shotgun (WGS) entry which is preliminary data.</text>
</comment>
<feature type="compositionally biased region" description="Low complexity" evidence="1">
    <location>
        <begin position="119"/>
        <end position="145"/>
    </location>
</feature>
<feature type="region of interest" description="Disordered" evidence="1">
    <location>
        <begin position="1"/>
        <end position="89"/>
    </location>
</feature>
<accession>A0A9P3UTK9</accession>
<sequence>MSTTEPVEPGSEGRDEGDGKAQVDNQMEDSTAAKAESSNVIGQPGTGAVNVLHDSSPEQHMRSPPLAVSMPRPDDAFHSPSSQFVGTPFTTESRFEYPFPDISSTRDASSTTLNASLPSLSLSASPAFPSSSSSHFLSLSSSPPSTITKFPPTFLPADRPSYSPKHPKMRLADAPVPPGLAKKRQRWSRNLLRRRSSSGSSSQGSPASESSVRSAPRPSLTTVELSVAADQRQPRLREATSTE</sequence>
<keyword evidence="3" id="KW-1185">Reference proteome</keyword>
<feature type="compositionally biased region" description="Polar residues" evidence="1">
    <location>
        <begin position="79"/>
        <end position="89"/>
    </location>
</feature>
<feature type="compositionally biased region" description="Basic and acidic residues" evidence="1">
    <location>
        <begin position="232"/>
        <end position="243"/>
    </location>
</feature>
<evidence type="ECO:0000256" key="1">
    <source>
        <dbReference type="SAM" id="MobiDB-lite"/>
    </source>
</evidence>
<reference evidence="2" key="1">
    <citation type="submission" date="2022-07" db="EMBL/GenBank/DDBJ databases">
        <title>The genome of Lyophyllum shimeji provides insight into the initial evolution of ectomycorrhizal fungal genome.</title>
        <authorList>
            <person name="Kobayashi Y."/>
            <person name="Shibata T."/>
            <person name="Hirakawa H."/>
            <person name="Shigenobu S."/>
            <person name="Nishiyama T."/>
            <person name="Yamada A."/>
            <person name="Hasebe M."/>
            <person name="Kawaguchi M."/>
        </authorList>
    </citation>
    <scope>NUCLEOTIDE SEQUENCE</scope>
    <source>
        <strain evidence="2">AT787</strain>
    </source>
</reference>
<dbReference type="OrthoDB" id="3003645at2759"/>
<feature type="compositionally biased region" description="Basic and acidic residues" evidence="1">
    <location>
        <begin position="11"/>
        <end position="21"/>
    </location>
</feature>
<dbReference type="AlphaFoldDB" id="A0A9P3UTK9"/>
<gene>
    <name evidence="2" type="ORF">LshimejAT787_1402320</name>
</gene>
<evidence type="ECO:0000313" key="2">
    <source>
        <dbReference type="EMBL" id="GLB43720.1"/>
    </source>
</evidence>
<feature type="region of interest" description="Disordered" evidence="1">
    <location>
        <begin position="119"/>
        <end position="243"/>
    </location>
</feature>
<proteinExistence type="predicted"/>
<name>A0A9P3UTK9_LYOSH</name>
<evidence type="ECO:0000313" key="3">
    <source>
        <dbReference type="Proteomes" id="UP001063166"/>
    </source>
</evidence>
<feature type="compositionally biased region" description="Low complexity" evidence="1">
    <location>
        <begin position="197"/>
        <end position="211"/>
    </location>
</feature>